<sequence length="886" mass="89728">MKILYFLGIAGLFISWYLTNPCVGYAQVAADGTLPTNVVSPDGLQFTITGGSQVGNNLFHSFSQLSLPTGASAIFNNALDVQNIISRVTGGFPSNIDGMIQANGSANLFLINPNGIIFGPNAQLNIGGSFFATTANSLKFADGTELNTSSSQTPPLLTVSVPVGLQYGQPGAIAVQGSHLSVQPSQTLALIGGEVALSGGTLSAESGRVELGGVAGAGTVGLTATGSQYQFIFPKDLAKANVLLTNNALVTTSGDGGGNIQLTGQQLTIQDSRVEANTLGSISGANLILHASNSVVISSASTTGTFESGLFAENSGNGASEGIAIATNKLLVEGEARISTATSVNSSGAGGNITVNASDATELFGVDSPDFSLFTGLLTDTQGSGVGGDLTVNTGQLIIHNGAQLTTATSGNAQGGNLIVNARDTVELIGVSPSDLLASGLFSAVQTGSGNAGTLTVNTGRLIIREGAQIFAGTITTSEGNGGNIVINASDFVNIGGVSPIYKIPSGVFSNTNPDTLGNAGNLTINTKQLIIKDGANIAVDTFGFGKGGVLAINATDSVQLLGQGPLSENPLDPNELIPTFSSLSASVLNPDNTQDATSISINTEKLLVQEGARISVDNRGLGKGGNINIQARSILLNNAGNSQENAGGIQATTGSGEGGNITLQVKDLLLMLNGSKISTDATGGSSNGGNITITSSILGAFNNSDITANAILGRGGNVQIVTQGIFGTQFRPALTPESDITATSGFGLSGVVDIKTPNIDPTKGIINLPEQLTDVSTLISQSCGGRGKSGSFTITGRGGLRQSPEGALSSDIVLQDIDTMPVQLSSSPKITLASTKIAQSAPNEIIEAQGLAVNSRGEVFLIAQAPDITPHSRWLTSPSCHSHSR</sequence>
<dbReference type="Pfam" id="PF05860">
    <property type="entry name" value="TPS"/>
    <property type="match status" value="1"/>
</dbReference>
<dbReference type="Proteomes" id="UP000076925">
    <property type="component" value="Unassembled WGS sequence"/>
</dbReference>
<protein>
    <recommendedName>
        <fullName evidence="1">Filamentous haemagglutinin FhaB/tRNA nuclease CdiA-like TPS domain-containing protein</fullName>
    </recommendedName>
</protein>
<keyword evidence="3" id="KW-1185">Reference proteome</keyword>
<dbReference type="SMART" id="SM00912">
    <property type="entry name" value="Haemagg_act"/>
    <property type="match status" value="1"/>
</dbReference>
<dbReference type="InterPro" id="IPR008638">
    <property type="entry name" value="FhaB/CdiA-like_TPS"/>
</dbReference>
<feature type="domain" description="Filamentous haemagglutinin FhaB/tRNA nuclease CdiA-like TPS" evidence="1">
    <location>
        <begin position="30"/>
        <end position="141"/>
    </location>
</feature>
<dbReference type="OrthoDB" id="474851at2"/>
<evidence type="ECO:0000313" key="2">
    <source>
        <dbReference type="EMBL" id="KYC42618.1"/>
    </source>
</evidence>
<dbReference type="RefSeq" id="WP_017742523.1">
    <property type="nucleotide sequence ID" value="NZ_KQ976354.1"/>
</dbReference>
<dbReference type="STRING" id="128403.WA1_14820"/>
<reference evidence="2 3" key="1">
    <citation type="journal article" date="2013" name="Genome Biol. Evol.">
        <title>Genomes of Stigonematalean cyanobacteria (subsection V) and the evolution of oxygenic photosynthesis from prokaryotes to plastids.</title>
        <authorList>
            <person name="Dagan T."/>
            <person name="Roettger M."/>
            <person name="Stucken K."/>
            <person name="Landan G."/>
            <person name="Koch R."/>
            <person name="Major P."/>
            <person name="Gould S.B."/>
            <person name="Goremykin V.V."/>
            <person name="Rippka R."/>
            <person name="Tandeau de Marsac N."/>
            <person name="Gugger M."/>
            <person name="Lockhart P.J."/>
            <person name="Allen J.F."/>
            <person name="Brune I."/>
            <person name="Maus I."/>
            <person name="Puhler A."/>
            <person name="Martin W.F."/>
        </authorList>
    </citation>
    <scope>NUCLEOTIDE SEQUENCE [LARGE SCALE GENOMIC DNA]</scope>
    <source>
        <strain evidence="2 3">PCC 7110</strain>
    </source>
</reference>
<evidence type="ECO:0000259" key="1">
    <source>
        <dbReference type="SMART" id="SM00912"/>
    </source>
</evidence>
<gene>
    <name evidence="2" type="ORF">WA1_14820</name>
</gene>
<dbReference type="NCBIfam" id="TIGR01901">
    <property type="entry name" value="adhes_NPXG"/>
    <property type="match status" value="1"/>
</dbReference>
<proteinExistence type="predicted"/>
<dbReference type="EMBL" id="ANNX02000017">
    <property type="protein sequence ID" value="KYC42618.1"/>
    <property type="molecule type" value="Genomic_DNA"/>
</dbReference>
<dbReference type="Gene3D" id="2.160.20.10">
    <property type="entry name" value="Single-stranded right-handed beta-helix, Pectin lyase-like"/>
    <property type="match status" value="2"/>
</dbReference>
<name>A0A139XD51_9CYAN</name>
<evidence type="ECO:0000313" key="3">
    <source>
        <dbReference type="Proteomes" id="UP000076925"/>
    </source>
</evidence>
<organism evidence="2 3">
    <name type="scientific">Scytonema hofmannii PCC 7110</name>
    <dbReference type="NCBI Taxonomy" id="128403"/>
    <lineage>
        <taxon>Bacteria</taxon>
        <taxon>Bacillati</taxon>
        <taxon>Cyanobacteriota</taxon>
        <taxon>Cyanophyceae</taxon>
        <taxon>Nostocales</taxon>
        <taxon>Scytonemataceae</taxon>
        <taxon>Scytonema</taxon>
    </lineage>
</organism>
<dbReference type="AlphaFoldDB" id="A0A139XD51"/>
<accession>A0A139XD51</accession>
<dbReference type="InterPro" id="IPR012334">
    <property type="entry name" value="Pectin_lyas_fold"/>
</dbReference>
<dbReference type="SUPFAM" id="SSF51126">
    <property type="entry name" value="Pectin lyase-like"/>
    <property type="match status" value="3"/>
</dbReference>
<comment type="caution">
    <text evidence="2">The sequence shown here is derived from an EMBL/GenBank/DDBJ whole genome shotgun (WGS) entry which is preliminary data.</text>
</comment>
<dbReference type="InterPro" id="IPR011050">
    <property type="entry name" value="Pectin_lyase_fold/virulence"/>
</dbReference>